<organism evidence="2 3">
    <name type="scientific">Candidatus Thiodiazotropha taylori</name>
    <dbReference type="NCBI Taxonomy" id="2792791"/>
    <lineage>
        <taxon>Bacteria</taxon>
        <taxon>Pseudomonadati</taxon>
        <taxon>Pseudomonadota</taxon>
        <taxon>Gammaproteobacteria</taxon>
        <taxon>Chromatiales</taxon>
        <taxon>Sedimenticolaceae</taxon>
        <taxon>Candidatus Thiodiazotropha</taxon>
    </lineage>
</organism>
<name>A0A9E4KFB8_9GAMM</name>
<dbReference type="Gene3D" id="3.20.20.150">
    <property type="entry name" value="Divalent-metal-dependent TIM barrel enzymes"/>
    <property type="match status" value="1"/>
</dbReference>
<reference evidence="2" key="1">
    <citation type="journal article" date="2021" name="Proc. Natl. Acad. Sci. U.S.A.">
        <title>Global biogeography of chemosynthetic symbionts reveals both localized and globally distributed symbiont groups. .</title>
        <authorList>
            <person name="Osvatic J.T."/>
            <person name="Wilkins L.G.E."/>
            <person name="Leibrecht L."/>
            <person name="Leray M."/>
            <person name="Zauner S."/>
            <person name="Polzin J."/>
            <person name="Camacho Y."/>
            <person name="Gros O."/>
            <person name="van Gils J.A."/>
            <person name="Eisen J.A."/>
            <person name="Petersen J.M."/>
            <person name="Yuen B."/>
        </authorList>
    </citation>
    <scope>NUCLEOTIDE SEQUENCE</scope>
    <source>
        <strain evidence="2">MAGclacostrist064TRANS</strain>
    </source>
</reference>
<dbReference type="HAMAP" id="MF_00697">
    <property type="entry name" value="UPF0276"/>
    <property type="match status" value="1"/>
</dbReference>
<dbReference type="InterPro" id="IPR036237">
    <property type="entry name" value="Xyl_isomerase-like_sf"/>
</dbReference>
<accession>A0A9E4KFB8</accession>
<proteinExistence type="inferred from homology"/>
<dbReference type="PANTHER" id="PTHR42194:SF1">
    <property type="entry name" value="UPF0276 PROTEIN HI_1600"/>
    <property type="match status" value="1"/>
</dbReference>
<dbReference type="AlphaFoldDB" id="A0A9E4KFB8"/>
<protein>
    <recommendedName>
        <fullName evidence="1">UPF0276 protein JAZ07_15550</fullName>
    </recommendedName>
</protein>
<gene>
    <name evidence="2" type="ORF">JAZ07_15550</name>
</gene>
<dbReference type="Proteomes" id="UP000886667">
    <property type="component" value="Unassembled WGS sequence"/>
</dbReference>
<dbReference type="InterPro" id="IPR007801">
    <property type="entry name" value="MbnB/TglH/ChrH"/>
</dbReference>
<comment type="similarity">
    <text evidence="1">Belongs to the UPF0276 family.</text>
</comment>
<sequence>MTDTNGKQRPFLGYGLGLRRQHYEDVLDTKPEVDWFEILSENYMVDGGKPLYYLDRIREHYPMVMHGVSMSIGSTEPLNYEYLDRLKTLIERVEPAWFSDHLCWTGIDKLNMHDLLPLPYTEEALDYVAERIAKVQDYLGRQMLIENVSSYVSYNESQLTEWEFLREVAERADCLLLLDINNIYVSAYNHHFDPVEYLTAMPSERIYQIHLAGHTQEKDLIIDTHDHPIADPVYELYAEAVRRFGRVSVMIERDDNIPPLVDLLSELDRVRQIGNNYSRDQVA</sequence>
<dbReference type="SUPFAM" id="SSF51658">
    <property type="entry name" value="Xylose isomerase-like"/>
    <property type="match status" value="1"/>
</dbReference>
<evidence type="ECO:0000313" key="2">
    <source>
        <dbReference type="EMBL" id="MCG7947758.1"/>
    </source>
</evidence>
<comment type="caution">
    <text evidence="2">The sequence shown here is derived from an EMBL/GenBank/DDBJ whole genome shotgun (WGS) entry which is preliminary data.</text>
</comment>
<dbReference type="Pfam" id="PF05114">
    <property type="entry name" value="MbnB_TglH_ChrH"/>
    <property type="match status" value="1"/>
</dbReference>
<evidence type="ECO:0000313" key="3">
    <source>
        <dbReference type="Proteomes" id="UP000886667"/>
    </source>
</evidence>
<evidence type="ECO:0000256" key="1">
    <source>
        <dbReference type="HAMAP-Rule" id="MF_00697"/>
    </source>
</evidence>
<dbReference type="PANTHER" id="PTHR42194">
    <property type="entry name" value="UPF0276 PROTEIN HI_1600"/>
    <property type="match status" value="1"/>
</dbReference>
<dbReference type="EMBL" id="JAEPCM010000555">
    <property type="protein sequence ID" value="MCG7947758.1"/>
    <property type="molecule type" value="Genomic_DNA"/>
</dbReference>
<dbReference type="NCBIfam" id="NF003818">
    <property type="entry name" value="PRK05409.1"/>
    <property type="match status" value="1"/>
</dbReference>